<dbReference type="GO" id="GO:0005886">
    <property type="term" value="C:plasma membrane"/>
    <property type="evidence" value="ECO:0007669"/>
    <property type="project" value="TreeGrafter"/>
</dbReference>
<reference evidence="13 14" key="1">
    <citation type="submission" date="2019-07" db="EMBL/GenBank/DDBJ databases">
        <title>Annotation for the trematode Paragonimus westermani.</title>
        <authorList>
            <person name="Choi Y.-J."/>
        </authorList>
    </citation>
    <scope>NUCLEOTIDE SEQUENCE [LARGE SCALE GENOMIC DNA]</scope>
    <source>
        <strain evidence="13">180907_Pwestermani</strain>
    </source>
</reference>
<feature type="transmembrane region" description="Helical" evidence="9">
    <location>
        <begin position="717"/>
        <end position="738"/>
    </location>
</feature>
<feature type="transmembrane region" description="Helical" evidence="9">
    <location>
        <begin position="581"/>
        <end position="606"/>
    </location>
</feature>
<dbReference type="GO" id="GO:0005261">
    <property type="term" value="F:monoatomic cation channel activity"/>
    <property type="evidence" value="ECO:0007669"/>
    <property type="project" value="TreeGrafter"/>
</dbReference>
<protein>
    <recommendedName>
        <fullName evidence="15">Transient receptor potential cation channel subfamily M member 3</fullName>
    </recommendedName>
</protein>
<evidence type="ECO:0000256" key="9">
    <source>
        <dbReference type="SAM" id="Phobius"/>
    </source>
</evidence>
<dbReference type="AlphaFoldDB" id="A0A8T0DMQ5"/>
<dbReference type="InterPro" id="IPR057366">
    <property type="entry name" value="TRPM-like"/>
</dbReference>
<gene>
    <name evidence="13" type="ORF">P879_02586</name>
</gene>
<feature type="transmembrane region" description="Helical" evidence="9">
    <location>
        <begin position="859"/>
        <end position="881"/>
    </location>
</feature>
<evidence type="ECO:0000256" key="1">
    <source>
        <dbReference type="ARBA" id="ARBA00004141"/>
    </source>
</evidence>
<keyword evidence="2" id="KW-0813">Transport</keyword>
<evidence type="ECO:0000256" key="3">
    <source>
        <dbReference type="ARBA" id="ARBA00022692"/>
    </source>
</evidence>
<dbReference type="Pfam" id="PF25508">
    <property type="entry name" value="TRPM2"/>
    <property type="match status" value="1"/>
</dbReference>
<dbReference type="Pfam" id="PF00520">
    <property type="entry name" value="Ion_trans"/>
    <property type="match status" value="1"/>
</dbReference>
<comment type="caution">
    <text evidence="13">The sequence shown here is derived from an EMBL/GenBank/DDBJ whole genome shotgun (WGS) entry which is preliminary data.</text>
</comment>
<keyword evidence="14" id="KW-1185">Reference proteome</keyword>
<comment type="subcellular location">
    <subcellularLocation>
        <location evidence="1">Membrane</location>
        <topology evidence="1">Multi-pass membrane protein</topology>
    </subcellularLocation>
</comment>
<organism evidence="13 14">
    <name type="scientific">Paragonimus westermani</name>
    <dbReference type="NCBI Taxonomy" id="34504"/>
    <lineage>
        <taxon>Eukaryota</taxon>
        <taxon>Metazoa</taxon>
        <taxon>Spiralia</taxon>
        <taxon>Lophotrochozoa</taxon>
        <taxon>Platyhelminthes</taxon>
        <taxon>Trematoda</taxon>
        <taxon>Digenea</taxon>
        <taxon>Plagiorchiida</taxon>
        <taxon>Troglotremata</taxon>
        <taxon>Troglotrematidae</taxon>
        <taxon>Paragonimus</taxon>
    </lineage>
</organism>
<feature type="compositionally biased region" description="Basic and acidic residues" evidence="8">
    <location>
        <begin position="1133"/>
        <end position="1150"/>
    </location>
</feature>
<dbReference type="EMBL" id="JTDF01002061">
    <property type="protein sequence ID" value="KAF8569225.1"/>
    <property type="molecule type" value="Genomic_DNA"/>
</dbReference>
<keyword evidence="7" id="KW-0407">Ion channel</keyword>
<dbReference type="InterPro" id="IPR050927">
    <property type="entry name" value="TRPM"/>
</dbReference>
<proteinExistence type="predicted"/>
<evidence type="ECO:0000256" key="6">
    <source>
        <dbReference type="ARBA" id="ARBA00023136"/>
    </source>
</evidence>
<keyword evidence="3 9" id="KW-0812">Transmembrane</keyword>
<feature type="domain" description="Ion transport" evidence="10">
    <location>
        <begin position="679"/>
        <end position="892"/>
    </location>
</feature>
<dbReference type="OrthoDB" id="6238217at2759"/>
<sequence>MKLMAQYWHILKPSKPSLCISVIGGAKNFVLEGRKKEVFNTGLIQAAITTEALIVTSGLNIGIVRMVGDALQEGQSMHFDRRRLSNQLRCLGIAPWGYVLNREELISDNFNLPVPYKVSTVIATGRPVSLNQNHTHYIFVDEGRRMRYGGSESAKFRARLCKKIAQSWKSGGWSIPVVLVVVEGGHDVFIDARDCIREHVPVVICSGTGRAADILSMASVYRLKHQEKEFKEFHAEEKLMLSRKLIPVSGAKKVKEAIEMISEIVHDPKLITTFDMNKSDDLDLAILYALIKTNSCLTTQLKLAFTWDRSDIAEEKIFQQGARVDPESLEPTMMDALLQDKPEFVRILLQNGVAMRQFLTLERIHRLYNESKNREGLEKFLIHKGLLGSQQTIRALPTANAIEKETVDIASNNNNNNINIEQQVVDTSDNYSFPVYLYTISRLAKKTIGRFAHHVYELDTPELFLWAVLHQRQAMAMFFWEHSEDALTLSLIACVLYKEMVKALPNYDSERAELYGGYIDAFENLAVKVLDECNSVDPDTTLYLIESETPLWGGYNCLNLADKATRRKFVSSVACQNSLNFAWSHGIQASTASLLLTLLCPIILLSETFLKFQGKRTSFVAERQNSIEEDENMKAASYECDPVETNEQVATSPTLEQHYSSRSSNFSNRSHPIRLPLKKKLEIFYTAPKVKFFLHTICVIPGSGKQKLKLWVKTYSWVYIDIIVVFLAIVSMFLRIGMTTTFTWAKSFYAVTLIICYIRIFRLYGFHPALGPKLVMIQRMLTELLIFIFILVVILVSYGVAVQALLYPNQTVFDWNTVRDALYYPYWNLYGELNLEYSFAIDSSCTGVPDGVVCPTYNFVAPLLLAFYLLLAGILLINLLIAMFSNVFQQVEYNSIVLWKFSMYALVVEYNKRSVMPVPLSAFQAIVELFQYMIALCKRGRKHRHGYDVHDSRSRSVSKSTTQVRVFINSESADESHPTQQTSKTRNAELKTALNYEQYEEVQNDDGTELFGFLSMKSRRTSAARDLLGGNSAILGNLDLLRKFASATTVTETDEEMRIARLFETNCMHNFLKKQKLEKEKTVDAGISNIKARVEKLHGQLYDLADQVELAMREVETKVGMLLGGERSIKTDEKPVKVNEKPELSKEDKVTTQNPRQILNNLVQPSVESVEPNMVVEKSDQNRRHLDVYPVSERLNLLEDSMERIINRMDKPREDTDAQKASHEG</sequence>
<dbReference type="InterPro" id="IPR041491">
    <property type="entry name" value="TRPM_SLOG"/>
</dbReference>
<name>A0A8T0DMQ5_9TREM</name>
<dbReference type="InterPro" id="IPR005821">
    <property type="entry name" value="Ion_trans_dom"/>
</dbReference>
<evidence type="ECO:0000313" key="13">
    <source>
        <dbReference type="EMBL" id="KAF8569225.1"/>
    </source>
</evidence>
<dbReference type="GO" id="GO:0030001">
    <property type="term" value="P:metal ion transport"/>
    <property type="evidence" value="ECO:0007669"/>
    <property type="project" value="TreeGrafter"/>
</dbReference>
<feature type="domain" description="TRPM SLOG" evidence="11">
    <location>
        <begin position="1"/>
        <end position="241"/>
    </location>
</feature>
<keyword evidence="4 9" id="KW-1133">Transmembrane helix</keyword>
<evidence type="ECO:0000256" key="7">
    <source>
        <dbReference type="ARBA" id="ARBA00023303"/>
    </source>
</evidence>
<evidence type="ECO:0000256" key="8">
    <source>
        <dbReference type="SAM" id="MobiDB-lite"/>
    </source>
</evidence>
<keyword evidence="5" id="KW-0406">Ion transport</keyword>
<evidence type="ECO:0000259" key="11">
    <source>
        <dbReference type="Pfam" id="PF18139"/>
    </source>
</evidence>
<evidence type="ECO:0000259" key="10">
    <source>
        <dbReference type="Pfam" id="PF00520"/>
    </source>
</evidence>
<evidence type="ECO:0000256" key="2">
    <source>
        <dbReference type="ARBA" id="ARBA00022448"/>
    </source>
</evidence>
<feature type="transmembrane region" description="Helical" evidence="9">
    <location>
        <begin position="744"/>
        <end position="764"/>
    </location>
</feature>
<keyword evidence="6 9" id="KW-0472">Membrane</keyword>
<evidence type="ECO:0000256" key="4">
    <source>
        <dbReference type="ARBA" id="ARBA00022989"/>
    </source>
</evidence>
<evidence type="ECO:0000259" key="12">
    <source>
        <dbReference type="Pfam" id="PF25508"/>
    </source>
</evidence>
<evidence type="ECO:0008006" key="15">
    <source>
        <dbReference type="Google" id="ProtNLM"/>
    </source>
</evidence>
<dbReference type="PANTHER" id="PTHR13800">
    <property type="entry name" value="TRANSIENT RECEPTOR POTENTIAL CATION CHANNEL, SUBFAMILY M, MEMBER 6"/>
    <property type="match status" value="1"/>
</dbReference>
<dbReference type="Pfam" id="PF18139">
    <property type="entry name" value="LSDAT_euk"/>
    <property type="match status" value="1"/>
</dbReference>
<evidence type="ECO:0000256" key="5">
    <source>
        <dbReference type="ARBA" id="ARBA00023065"/>
    </source>
</evidence>
<feature type="domain" description="TRPM-like" evidence="12">
    <location>
        <begin position="316"/>
        <end position="571"/>
    </location>
</feature>
<feature type="region of interest" description="Disordered" evidence="8">
    <location>
        <begin position="1133"/>
        <end position="1152"/>
    </location>
</feature>
<dbReference type="PANTHER" id="PTHR13800:SF1">
    <property type="entry name" value="TRANSIENT RECEPTOR POTENTIAL CATION CHANNEL TRPM"/>
    <property type="match status" value="1"/>
</dbReference>
<evidence type="ECO:0000313" key="14">
    <source>
        <dbReference type="Proteomes" id="UP000699462"/>
    </source>
</evidence>
<feature type="transmembrane region" description="Helical" evidence="9">
    <location>
        <begin position="784"/>
        <end position="806"/>
    </location>
</feature>
<dbReference type="Proteomes" id="UP000699462">
    <property type="component" value="Unassembled WGS sequence"/>
</dbReference>
<accession>A0A8T0DMQ5</accession>